<evidence type="ECO:0000313" key="1">
    <source>
        <dbReference type="EMBL" id="APZ35334.1"/>
    </source>
</evidence>
<dbReference type="AlphaFoldDB" id="A0A1P8UB45"/>
<dbReference type="KEGG" id="maur:BOH66_14560"/>
<proteinExistence type="predicted"/>
<sequence>MIDDTALFAAIRRAWRAIDPAPAHLADAMIAAVATADLAREYALLSLIDSDATAAVRGDADMLTLQFSDGRTNMLVHVTPAERDACRLDGWVDGDVAEVRLIQDAGEHLADLEGGRFSFDGVPHGLSRLRVLLAAASEPDGATDLQTPRFEI</sequence>
<gene>
    <name evidence="1" type="ORF">BOH66_14560</name>
</gene>
<name>A0A1P8UB45_9MICO</name>
<keyword evidence="2" id="KW-1185">Reference proteome</keyword>
<dbReference type="Proteomes" id="UP000187185">
    <property type="component" value="Chromosome"/>
</dbReference>
<evidence type="ECO:0000313" key="2">
    <source>
        <dbReference type="Proteomes" id="UP000187185"/>
    </source>
</evidence>
<accession>A0A1P8UB45</accession>
<dbReference type="EMBL" id="CP018762">
    <property type="protein sequence ID" value="APZ35334.1"/>
    <property type="molecule type" value="Genomic_DNA"/>
</dbReference>
<dbReference type="OrthoDB" id="3689408at2"/>
<protein>
    <recommendedName>
        <fullName evidence="3">SCP2 domain-containing protein</fullName>
    </recommendedName>
</protein>
<organism evidence="1 2">
    <name type="scientific">Microbacterium aurum</name>
    <dbReference type="NCBI Taxonomy" id="36805"/>
    <lineage>
        <taxon>Bacteria</taxon>
        <taxon>Bacillati</taxon>
        <taxon>Actinomycetota</taxon>
        <taxon>Actinomycetes</taxon>
        <taxon>Micrococcales</taxon>
        <taxon>Microbacteriaceae</taxon>
        <taxon>Microbacterium</taxon>
    </lineage>
</organism>
<evidence type="ECO:0008006" key="3">
    <source>
        <dbReference type="Google" id="ProtNLM"/>
    </source>
</evidence>
<reference evidence="1 2" key="1">
    <citation type="submission" date="2016-12" db="EMBL/GenBank/DDBJ databases">
        <title>Complete genome sequence of Microbacterium aurum KACC 15219.</title>
        <authorList>
            <person name="Jung Y."/>
            <person name="Shin J.-H."/>
            <person name="Lee Y.-J."/>
            <person name="Yi H."/>
            <person name="Bahn Y.-S."/>
            <person name="Kim J.F."/>
            <person name="Lee D.-W."/>
        </authorList>
    </citation>
    <scope>NUCLEOTIDE SEQUENCE [LARGE SCALE GENOMIC DNA]</scope>
    <source>
        <strain evidence="1 2">KACC 15219</strain>
    </source>
</reference>
<dbReference type="STRING" id="36805.BOH66_14560"/>